<dbReference type="InterPro" id="IPR050417">
    <property type="entry name" value="Sugar_Epim/Isomerase"/>
</dbReference>
<dbReference type="PANTHER" id="PTHR43489:SF7">
    <property type="entry name" value="3-DEHYDRO-D-GULOSIDE 4-EPIMERASE-RELATED"/>
    <property type="match status" value="1"/>
</dbReference>
<protein>
    <submittedName>
        <fullName evidence="3">5-keto-L-gluconate epimerase</fullName>
        <ecNumber evidence="3">5.1.3.-</ecNumber>
    </submittedName>
</protein>
<proteinExistence type="predicted"/>
<accession>A0A2Z4AIB9</accession>
<dbReference type="Proteomes" id="UP000247465">
    <property type="component" value="Chromosome"/>
</dbReference>
<dbReference type="SUPFAM" id="SSF51658">
    <property type="entry name" value="Xylose isomerase-like"/>
    <property type="match status" value="1"/>
</dbReference>
<dbReference type="EMBL" id="CP029803">
    <property type="protein sequence ID" value="AWT59847.1"/>
    <property type="molecule type" value="Genomic_DNA"/>
</dbReference>
<organism evidence="3 4">
    <name type="scientific">Candidatus Moanibacter tarae</name>
    <dbReference type="NCBI Taxonomy" id="2200854"/>
    <lineage>
        <taxon>Bacteria</taxon>
        <taxon>Pseudomonadati</taxon>
        <taxon>Verrucomicrobiota</taxon>
        <taxon>Opitutia</taxon>
        <taxon>Puniceicoccales</taxon>
        <taxon>Puniceicoccales incertae sedis</taxon>
        <taxon>Candidatus Moanibacter</taxon>
    </lineage>
</organism>
<evidence type="ECO:0000256" key="1">
    <source>
        <dbReference type="ARBA" id="ARBA00023235"/>
    </source>
</evidence>
<dbReference type="InterPro" id="IPR013022">
    <property type="entry name" value="Xyl_isomerase-like_TIM-brl"/>
</dbReference>
<evidence type="ECO:0000313" key="3">
    <source>
        <dbReference type="EMBL" id="AWT59847.1"/>
    </source>
</evidence>
<feature type="domain" description="Xylose isomerase-like TIM barrel" evidence="2">
    <location>
        <begin position="30"/>
        <end position="249"/>
    </location>
</feature>
<dbReference type="KEGG" id="mtar:DF168_01043"/>
<name>A0A2Z4AIB9_9BACT</name>
<dbReference type="GO" id="GO:0016853">
    <property type="term" value="F:isomerase activity"/>
    <property type="evidence" value="ECO:0007669"/>
    <property type="project" value="UniProtKB-KW"/>
</dbReference>
<dbReference type="AlphaFoldDB" id="A0A2Z4AIB9"/>
<sequence>MDTKTFPFPLGVQFTLSSECDYPAFRKRLRTIRELGYSVIELNIEDLETADLSLIKDCLLENGLRMSNFATGATAKLEGLSLTTTDDMVRKDSITRTRELIEVAAYFDAGMIIGMLKGGPSEDPRLSHKLIVESLNQIVDVAEDLGILILLEAINRRETAIANTIWETEEIINEVGSKAVTILPDTYHISIEESSIFGSLSKYLDAFQTIHISDNNRRFPGFGCIDFLSLFKALIDAGYNGYLTLEGNTAQAFEIDLTIATQYLAKTFLKIYE</sequence>
<dbReference type="EC" id="5.1.3.-" evidence="3"/>
<reference evidence="3 4" key="1">
    <citation type="submission" date="2018-06" db="EMBL/GenBank/DDBJ databases">
        <title>Draft Genome Sequence of a Novel Marine Bacterium Related to the Verrucomicrobia.</title>
        <authorList>
            <person name="Vosseberg J."/>
            <person name="Martijn J."/>
            <person name="Ettema T.J.G."/>
        </authorList>
    </citation>
    <scope>NUCLEOTIDE SEQUENCE [LARGE SCALE GENOMIC DNA]</scope>
    <source>
        <strain evidence="3">TARA_B100001123</strain>
    </source>
</reference>
<dbReference type="InterPro" id="IPR036237">
    <property type="entry name" value="Xyl_isomerase-like_sf"/>
</dbReference>
<gene>
    <name evidence="3" type="primary">iolO_3</name>
    <name evidence="3" type="ORF">DF168_01043</name>
</gene>
<keyword evidence="1 3" id="KW-0413">Isomerase</keyword>
<evidence type="ECO:0000259" key="2">
    <source>
        <dbReference type="Pfam" id="PF01261"/>
    </source>
</evidence>
<dbReference type="PANTHER" id="PTHR43489">
    <property type="entry name" value="ISOMERASE"/>
    <property type="match status" value="1"/>
</dbReference>
<dbReference type="Gene3D" id="3.20.20.150">
    <property type="entry name" value="Divalent-metal-dependent TIM barrel enzymes"/>
    <property type="match status" value="1"/>
</dbReference>
<evidence type="ECO:0000313" key="4">
    <source>
        <dbReference type="Proteomes" id="UP000247465"/>
    </source>
</evidence>
<dbReference type="Pfam" id="PF01261">
    <property type="entry name" value="AP_endonuc_2"/>
    <property type="match status" value="1"/>
</dbReference>